<dbReference type="PhylomeDB" id="S8B1P9"/>
<evidence type="ECO:0000313" key="3">
    <source>
        <dbReference type="Proteomes" id="UP000019376"/>
    </source>
</evidence>
<organism evidence="2 3">
    <name type="scientific">Penicillium oxalicum (strain 114-2 / CGMCC 5302)</name>
    <name type="common">Penicillium decumbens</name>
    <dbReference type="NCBI Taxonomy" id="933388"/>
    <lineage>
        <taxon>Eukaryota</taxon>
        <taxon>Fungi</taxon>
        <taxon>Dikarya</taxon>
        <taxon>Ascomycota</taxon>
        <taxon>Pezizomycotina</taxon>
        <taxon>Eurotiomycetes</taxon>
        <taxon>Eurotiomycetidae</taxon>
        <taxon>Eurotiales</taxon>
        <taxon>Aspergillaceae</taxon>
        <taxon>Penicillium</taxon>
    </lineage>
</organism>
<dbReference type="GO" id="GO:0090173">
    <property type="term" value="P:regulation of synaptonemal complex assembly"/>
    <property type="evidence" value="ECO:0007669"/>
    <property type="project" value="InterPro"/>
</dbReference>
<name>S8B1P9_PENO1</name>
<accession>S8B1P9</accession>
<dbReference type="EMBL" id="KB644410">
    <property type="protein sequence ID" value="EPS28282.1"/>
    <property type="molecule type" value="Genomic_DNA"/>
</dbReference>
<evidence type="ECO:0000313" key="2">
    <source>
        <dbReference type="EMBL" id="EPS28282.1"/>
    </source>
</evidence>
<dbReference type="STRING" id="933388.S8B1P9"/>
<sequence>MPPDYSSSSIASIAKGPVDQATALATKLPQKQNEMPTEPSLKPVTEILTEINLCLDLSSDAMILSDSERVKLDSIATGLWNSCRERVTAAYLNDNYATTMICGVLATTIAFLDLASPFTRSDNSQLESALRILRSLARRLDTVNKHVPSVDKYLLDSVSAEYHMLRAHLAWKQGNTGLVDHFLNKIPPNRVIRNHYAIAEGYLYIGRSELEVGQYDHSIKWLELALSHLSAIRDGEKWTYLRSTAWAYMAAESYDQYELFGPIVALNLLRFLPQFQYENVPAVQVLELEYIRRKVGYSRPPELAEIAEYTRVAGLLLGCTEHHSHAADYLLPLTWLSMELEHRETVDEGGMLDLASAAVLDCTKNALKRPDMVLSDFALQSACVELYNLTLFISNLFPDTEAVMILENSQKVLELAKQHIETRRGANDEHEYVSGTETPALELTSSQIDFVACQFLFLEISIRDQLVQSCSDEEVQREHYKKILEAIKSIHLLSHKDHTRAVIDDETSRTLGISQFEAVIALKEWGAVPEILSKSEQYLDVPLFEYFMNCILQSAMPAPLSASSLHSLLSIGRERVTTTMPTRSYTEVLPTCLKNLYTFALAAARSSALPQFIEDVEAPTSSDYYWMAEYAVDEMLSLAAGKLDSEPRDRSQEPNTHPNMNELTSSASSRIANRRQLHPVKELEYLATCTFNQAMYFYSAEDDEACLRWAEKAGQLAKLMGTSQGDYLMTLFEDRLGGLF</sequence>
<feature type="compositionally biased region" description="Polar residues" evidence="1">
    <location>
        <begin position="653"/>
        <end position="668"/>
    </location>
</feature>
<evidence type="ECO:0000256" key="1">
    <source>
        <dbReference type="SAM" id="MobiDB-lite"/>
    </source>
</evidence>
<proteinExistence type="predicted"/>
<protein>
    <recommendedName>
        <fullName evidence="4">Protein ZIP4 homolog</fullName>
    </recommendedName>
</protein>
<dbReference type="OrthoDB" id="4369887at2759"/>
<dbReference type="AlphaFoldDB" id="S8B1P9"/>
<dbReference type="InterPro" id="IPR039057">
    <property type="entry name" value="Spo22/ZIP4"/>
</dbReference>
<gene>
    <name evidence="2" type="ORF">PDE_03228</name>
</gene>
<dbReference type="HOGENOM" id="CLU_001453_0_0_1"/>
<feature type="region of interest" description="Disordered" evidence="1">
    <location>
        <begin position="644"/>
        <end position="668"/>
    </location>
</feature>
<reference evidence="2 3" key="1">
    <citation type="journal article" date="2013" name="PLoS ONE">
        <title>Genomic and secretomic analyses reveal unique features of the lignocellulolytic enzyme system of Penicillium decumbens.</title>
        <authorList>
            <person name="Liu G."/>
            <person name="Zhang L."/>
            <person name="Wei X."/>
            <person name="Zou G."/>
            <person name="Qin Y."/>
            <person name="Ma L."/>
            <person name="Li J."/>
            <person name="Zheng H."/>
            <person name="Wang S."/>
            <person name="Wang C."/>
            <person name="Xun L."/>
            <person name="Zhao G.-P."/>
            <person name="Zhou Z."/>
            <person name="Qu Y."/>
        </authorList>
    </citation>
    <scope>NUCLEOTIDE SEQUENCE [LARGE SCALE GENOMIC DNA]</scope>
    <source>
        <strain evidence="3">114-2 / CGMCC 5302</strain>
    </source>
</reference>
<dbReference type="Proteomes" id="UP000019376">
    <property type="component" value="Unassembled WGS sequence"/>
</dbReference>
<dbReference type="PANTHER" id="PTHR40375:SF2">
    <property type="entry name" value="SPORULATION-SPECIFIC PROTEIN 22"/>
    <property type="match status" value="1"/>
</dbReference>
<dbReference type="PANTHER" id="PTHR40375">
    <property type="entry name" value="SPORULATION-SPECIFIC PROTEIN 22"/>
    <property type="match status" value="1"/>
</dbReference>
<keyword evidence="3" id="KW-1185">Reference proteome</keyword>
<evidence type="ECO:0008006" key="4">
    <source>
        <dbReference type="Google" id="ProtNLM"/>
    </source>
</evidence>